<dbReference type="EMBL" id="VFRP01000001">
    <property type="protein sequence ID" value="TPE53648.1"/>
    <property type="molecule type" value="Genomic_DNA"/>
</dbReference>
<protein>
    <submittedName>
        <fullName evidence="2">Uncharacterized protein</fullName>
    </submittedName>
</protein>
<keyword evidence="1" id="KW-1133">Transmembrane helix</keyword>
<name>A0A501WW38_9RHOB</name>
<comment type="caution">
    <text evidence="2">The sequence shown here is derived from an EMBL/GenBank/DDBJ whole genome shotgun (WGS) entry which is preliminary data.</text>
</comment>
<dbReference type="RefSeq" id="WP_140452226.1">
    <property type="nucleotide sequence ID" value="NZ_VFRP01000001.1"/>
</dbReference>
<dbReference type="OrthoDB" id="6286374at2"/>
<feature type="transmembrane region" description="Helical" evidence="1">
    <location>
        <begin position="12"/>
        <end position="33"/>
    </location>
</feature>
<proteinExistence type="predicted"/>
<evidence type="ECO:0000313" key="2">
    <source>
        <dbReference type="EMBL" id="TPE53648.1"/>
    </source>
</evidence>
<keyword evidence="3" id="KW-1185">Reference proteome</keyword>
<organism evidence="2 3">
    <name type="scientific">Amaricoccus solimangrovi</name>
    <dbReference type="NCBI Taxonomy" id="2589815"/>
    <lineage>
        <taxon>Bacteria</taxon>
        <taxon>Pseudomonadati</taxon>
        <taxon>Pseudomonadota</taxon>
        <taxon>Alphaproteobacteria</taxon>
        <taxon>Rhodobacterales</taxon>
        <taxon>Paracoccaceae</taxon>
        <taxon>Amaricoccus</taxon>
    </lineage>
</organism>
<accession>A0A501WW38</accession>
<dbReference type="Proteomes" id="UP000319255">
    <property type="component" value="Unassembled WGS sequence"/>
</dbReference>
<sequence>MGVYIDIALSLVFVYLVLSLVVSAVNELISMWIRKRPAMLAKSILSLIDDPGLWRSFYDSGVLVNPRLASQGAAQSRWTSSEEASPGPGADAPAFGRGLDWKWKWYLFPTRSTTEGHPSFIDGTTFARALTMGVLKQAAGGKLPGSYVLDDVRKAVGKLDPVSGRGSQIREVLISALSNAEGELRLFEKEVGAWYDRAQDRLTGEYTRWAKIVTLIIGAALVCLINVDTVRIARELRLDTDTREKLVASALDAARPGSDSPVSENCEPLTAVPAATPDEQRIEAEKCQLLRAQRLIATLGPDLIGWQNDDLRRTALRWPLPAEVVGHAFNKLLGLLITICAISLGAPFWFDMLSKVVNIRAAGLKPESSSGAKP</sequence>
<dbReference type="AlphaFoldDB" id="A0A501WW38"/>
<evidence type="ECO:0000256" key="1">
    <source>
        <dbReference type="SAM" id="Phobius"/>
    </source>
</evidence>
<evidence type="ECO:0000313" key="3">
    <source>
        <dbReference type="Proteomes" id="UP000319255"/>
    </source>
</evidence>
<keyword evidence="1" id="KW-0812">Transmembrane</keyword>
<gene>
    <name evidence="2" type="ORF">FJM51_00940</name>
</gene>
<keyword evidence="1" id="KW-0472">Membrane</keyword>
<reference evidence="2 3" key="1">
    <citation type="submission" date="2019-06" db="EMBL/GenBank/DDBJ databases">
        <title>A novel bacterium of genus Amaricoccus, isolated from marine sediment.</title>
        <authorList>
            <person name="Huang H."/>
            <person name="Mo K."/>
            <person name="Hu Y."/>
        </authorList>
    </citation>
    <scope>NUCLEOTIDE SEQUENCE [LARGE SCALE GENOMIC DNA]</scope>
    <source>
        <strain evidence="2 3">HB172011</strain>
    </source>
</reference>